<evidence type="ECO:0000259" key="2">
    <source>
        <dbReference type="PROSITE" id="PS50234"/>
    </source>
</evidence>
<evidence type="ECO:0000313" key="3">
    <source>
        <dbReference type="EMBL" id="ESO96193.1"/>
    </source>
</evidence>
<dbReference type="SUPFAM" id="SSF53300">
    <property type="entry name" value="vWA-like"/>
    <property type="match status" value="1"/>
</dbReference>
<dbReference type="AlphaFoldDB" id="V3ZXD5"/>
<evidence type="ECO:0000313" key="4">
    <source>
        <dbReference type="Proteomes" id="UP000030746"/>
    </source>
</evidence>
<dbReference type="Proteomes" id="UP000030746">
    <property type="component" value="Unassembled WGS sequence"/>
</dbReference>
<dbReference type="CTD" id="20238325"/>
<keyword evidence="4" id="KW-1185">Reference proteome</keyword>
<dbReference type="PANTHER" id="PTHR24020">
    <property type="entry name" value="COLLAGEN ALPHA"/>
    <property type="match status" value="1"/>
</dbReference>
<dbReference type="Pfam" id="PF00092">
    <property type="entry name" value="VWA"/>
    <property type="match status" value="1"/>
</dbReference>
<keyword evidence="1" id="KW-0175">Coiled coil</keyword>
<dbReference type="EMBL" id="KB201549">
    <property type="protein sequence ID" value="ESO96193.1"/>
    <property type="molecule type" value="Genomic_DNA"/>
</dbReference>
<feature type="coiled-coil region" evidence="1">
    <location>
        <begin position="21"/>
        <end position="55"/>
    </location>
</feature>
<dbReference type="RefSeq" id="XP_009053306.1">
    <property type="nucleotide sequence ID" value="XM_009055058.1"/>
</dbReference>
<dbReference type="PROSITE" id="PS50234">
    <property type="entry name" value="VWFA"/>
    <property type="match status" value="1"/>
</dbReference>
<proteinExistence type="predicted"/>
<dbReference type="InterPro" id="IPR050525">
    <property type="entry name" value="ECM_Assembly_Org"/>
</dbReference>
<dbReference type="KEGG" id="lgi:LOTGIDRAFT_160181"/>
<dbReference type="SMART" id="SM00327">
    <property type="entry name" value="VWA"/>
    <property type="match status" value="1"/>
</dbReference>
<dbReference type="STRING" id="225164.V3ZXD5"/>
<dbReference type="PANTHER" id="PTHR24020:SF20">
    <property type="entry name" value="PH DOMAIN-CONTAINING PROTEIN"/>
    <property type="match status" value="1"/>
</dbReference>
<dbReference type="InterPro" id="IPR036465">
    <property type="entry name" value="vWFA_dom_sf"/>
</dbReference>
<dbReference type="CDD" id="cd01450">
    <property type="entry name" value="vWFA_subfamily_ECM"/>
    <property type="match status" value="1"/>
</dbReference>
<feature type="domain" description="VWFA" evidence="2">
    <location>
        <begin position="152"/>
        <end position="334"/>
    </location>
</feature>
<dbReference type="InterPro" id="IPR002035">
    <property type="entry name" value="VWF_A"/>
</dbReference>
<reference evidence="3 4" key="1">
    <citation type="journal article" date="2013" name="Nature">
        <title>Insights into bilaterian evolution from three spiralian genomes.</title>
        <authorList>
            <person name="Simakov O."/>
            <person name="Marletaz F."/>
            <person name="Cho S.J."/>
            <person name="Edsinger-Gonzales E."/>
            <person name="Havlak P."/>
            <person name="Hellsten U."/>
            <person name="Kuo D.H."/>
            <person name="Larsson T."/>
            <person name="Lv J."/>
            <person name="Arendt D."/>
            <person name="Savage R."/>
            <person name="Osoegawa K."/>
            <person name="de Jong P."/>
            <person name="Grimwood J."/>
            <person name="Chapman J.A."/>
            <person name="Shapiro H."/>
            <person name="Aerts A."/>
            <person name="Otillar R.P."/>
            <person name="Terry A.Y."/>
            <person name="Boore J.L."/>
            <person name="Grigoriev I.V."/>
            <person name="Lindberg D.R."/>
            <person name="Seaver E.C."/>
            <person name="Weisblat D.A."/>
            <person name="Putnam N.H."/>
            <person name="Rokhsar D.S."/>
        </authorList>
    </citation>
    <scope>NUCLEOTIDE SEQUENCE [LARGE SCALE GENOMIC DNA]</scope>
</reference>
<sequence length="351" mass="39397">MTRQKQTKRIDDTIMKSISCKNAMEDLRNQYRDALSNLQEVLAKTIDEVNNAAEKQLNPLCSKLSLENPLIRPEDVKKCVVSEWSEWSKPIGFGKIQRTRTILESGCGCPGEDELKQTIDVSKYSIKVNSSVEEQFQNGFLTNGSNPNKPRDILIILDSSGSILDEDFEFMKDGLKVMIDLFCGGFGYAEANNRLAIIQFATNVTIIHKFSDSQDPTSLKQKVTDLRHYAGNTCTGNATKVAADEVFVPENGMRDYTVKDTLLVTDGQSNCGLDLRYTVARWLQPKTNVWALGIGLKSSLSARREVESVVTGKDDKHIFSLEKFGDFKQMIENVKARSANDLCQPIEFDRK</sequence>
<dbReference type="GeneID" id="20238325"/>
<gene>
    <name evidence="3" type="ORF">LOTGIDRAFT_160181</name>
</gene>
<dbReference type="OrthoDB" id="5964156at2759"/>
<dbReference type="HOGENOM" id="CLU_790595_0_0_1"/>
<name>V3ZXD5_LOTGI</name>
<dbReference type="OMA" id="IMFASEI"/>
<dbReference type="Gene3D" id="3.40.50.410">
    <property type="entry name" value="von Willebrand factor, type A domain"/>
    <property type="match status" value="1"/>
</dbReference>
<organism evidence="3 4">
    <name type="scientific">Lottia gigantea</name>
    <name type="common">Giant owl limpet</name>
    <dbReference type="NCBI Taxonomy" id="225164"/>
    <lineage>
        <taxon>Eukaryota</taxon>
        <taxon>Metazoa</taxon>
        <taxon>Spiralia</taxon>
        <taxon>Lophotrochozoa</taxon>
        <taxon>Mollusca</taxon>
        <taxon>Gastropoda</taxon>
        <taxon>Patellogastropoda</taxon>
        <taxon>Lottioidea</taxon>
        <taxon>Lottiidae</taxon>
        <taxon>Lottia</taxon>
    </lineage>
</organism>
<accession>V3ZXD5</accession>
<dbReference type="PRINTS" id="PR00453">
    <property type="entry name" value="VWFADOMAIN"/>
</dbReference>
<protein>
    <recommendedName>
        <fullName evidence="2">VWFA domain-containing protein</fullName>
    </recommendedName>
</protein>
<evidence type="ECO:0000256" key="1">
    <source>
        <dbReference type="SAM" id="Coils"/>
    </source>
</evidence>